<evidence type="ECO:0000256" key="16">
    <source>
        <dbReference type="SAM" id="Phobius"/>
    </source>
</evidence>
<dbReference type="GO" id="GO:0005507">
    <property type="term" value="F:copper ion binding"/>
    <property type="evidence" value="ECO:0007669"/>
    <property type="project" value="InterPro"/>
</dbReference>
<reference evidence="19 20" key="1">
    <citation type="submission" date="2020-12" db="EMBL/GenBank/DDBJ databases">
        <title>FDA dAtabase for Regulatory Grade micrObial Sequences (FDA-ARGOS): Supporting development and validation of Infectious Disease Dx tests.</title>
        <authorList>
            <person name="Sproer C."/>
            <person name="Gronow S."/>
            <person name="Severitt S."/>
            <person name="Schroder I."/>
            <person name="Tallon L."/>
            <person name="Sadzewicz L."/>
            <person name="Zhao X."/>
            <person name="Boylan J."/>
            <person name="Ott S."/>
            <person name="Bowen H."/>
            <person name="Vavikolanu K."/>
            <person name="Mehta A."/>
            <person name="Aluvathingal J."/>
            <person name="Nadendla S."/>
            <person name="Lowell S."/>
            <person name="Myers T."/>
            <person name="Yan Y."/>
            <person name="Sichtig H."/>
        </authorList>
    </citation>
    <scope>NUCLEOTIDE SEQUENCE [LARGE SCALE GENOMIC DNA]</scope>
    <source>
        <strain evidence="19 20">FDAARGOS_1053</strain>
    </source>
</reference>
<keyword evidence="10" id="KW-0186">Copper</keyword>
<dbReference type="RefSeq" id="WP_198481393.1">
    <property type="nucleotide sequence ID" value="NZ_CP066007.1"/>
</dbReference>
<dbReference type="GO" id="GO:0004129">
    <property type="term" value="F:cytochrome-c oxidase activity"/>
    <property type="evidence" value="ECO:0007669"/>
    <property type="project" value="UniProtKB-EC"/>
</dbReference>
<evidence type="ECO:0000256" key="12">
    <source>
        <dbReference type="ARBA" id="ARBA00024688"/>
    </source>
</evidence>
<feature type="transmembrane region" description="Helical" evidence="16">
    <location>
        <begin position="105"/>
        <end position="127"/>
    </location>
</feature>
<feature type="signal peptide" evidence="17">
    <location>
        <begin position="1"/>
        <end position="27"/>
    </location>
</feature>
<keyword evidence="4" id="KW-0813">Transport</keyword>
<accession>A0A7T4BN96</accession>
<dbReference type="EMBL" id="CP066007">
    <property type="protein sequence ID" value="QQB45401.1"/>
    <property type="molecule type" value="Genomic_DNA"/>
</dbReference>
<evidence type="ECO:0000256" key="3">
    <source>
        <dbReference type="ARBA" id="ARBA00012949"/>
    </source>
</evidence>
<dbReference type="GO" id="GO:0042773">
    <property type="term" value="P:ATP synthesis coupled electron transport"/>
    <property type="evidence" value="ECO:0007669"/>
    <property type="project" value="TreeGrafter"/>
</dbReference>
<dbReference type="PANTHER" id="PTHR22888">
    <property type="entry name" value="CYTOCHROME C OXIDASE, SUBUNIT II"/>
    <property type="match status" value="1"/>
</dbReference>
<dbReference type="Proteomes" id="UP000596145">
    <property type="component" value="Chromosome"/>
</dbReference>
<evidence type="ECO:0000256" key="11">
    <source>
        <dbReference type="ARBA" id="ARBA00023136"/>
    </source>
</evidence>
<evidence type="ECO:0000256" key="5">
    <source>
        <dbReference type="ARBA" id="ARBA00022692"/>
    </source>
</evidence>
<comment type="subcellular location">
    <subcellularLocation>
        <location evidence="1">Membrane</location>
        <topology evidence="1">Multi-pass membrane protein</topology>
    </subcellularLocation>
</comment>
<evidence type="ECO:0000256" key="17">
    <source>
        <dbReference type="SAM" id="SignalP"/>
    </source>
</evidence>
<keyword evidence="7" id="KW-1278">Translocase</keyword>
<dbReference type="Gene3D" id="1.10.287.90">
    <property type="match status" value="1"/>
</dbReference>
<feature type="region of interest" description="Disordered" evidence="15">
    <location>
        <begin position="348"/>
        <end position="380"/>
    </location>
</feature>
<dbReference type="InterPro" id="IPR036257">
    <property type="entry name" value="Cyt_c_oxidase_su2_TM_sf"/>
</dbReference>
<evidence type="ECO:0000256" key="6">
    <source>
        <dbReference type="ARBA" id="ARBA00022723"/>
    </source>
</evidence>
<protein>
    <recommendedName>
        <fullName evidence="3">cytochrome-c oxidase</fullName>
        <ecNumber evidence="3">7.1.1.9</ecNumber>
    </recommendedName>
    <alternativeName>
        <fullName evidence="13">Cytochrome aa3 subunit 2</fullName>
    </alternativeName>
</protein>
<dbReference type="InterPro" id="IPR045187">
    <property type="entry name" value="CcO_II"/>
</dbReference>
<keyword evidence="9 16" id="KW-1133">Transmembrane helix</keyword>
<evidence type="ECO:0000256" key="9">
    <source>
        <dbReference type="ARBA" id="ARBA00022989"/>
    </source>
</evidence>
<evidence type="ECO:0000256" key="8">
    <source>
        <dbReference type="ARBA" id="ARBA00022982"/>
    </source>
</evidence>
<dbReference type="InterPro" id="IPR002429">
    <property type="entry name" value="CcO_II-like_C"/>
</dbReference>
<gene>
    <name evidence="19" type="ORF">I6I10_07600</name>
</gene>
<dbReference type="AlphaFoldDB" id="A0A7T4BN96"/>
<feature type="chain" id="PRO_5038359672" description="cytochrome-c oxidase" evidence="17">
    <location>
        <begin position="28"/>
        <end position="380"/>
    </location>
</feature>
<keyword evidence="8" id="KW-0249">Electron transport</keyword>
<comment type="catalytic activity">
    <reaction evidence="14">
        <text>4 Fe(II)-[cytochrome c] + O2 + 8 H(+)(in) = 4 Fe(III)-[cytochrome c] + 2 H2O + 4 H(+)(out)</text>
        <dbReference type="Rhea" id="RHEA:11436"/>
        <dbReference type="Rhea" id="RHEA-COMP:10350"/>
        <dbReference type="Rhea" id="RHEA-COMP:14399"/>
        <dbReference type="ChEBI" id="CHEBI:15377"/>
        <dbReference type="ChEBI" id="CHEBI:15378"/>
        <dbReference type="ChEBI" id="CHEBI:15379"/>
        <dbReference type="ChEBI" id="CHEBI:29033"/>
        <dbReference type="ChEBI" id="CHEBI:29034"/>
        <dbReference type="EC" id="7.1.1.9"/>
    </reaction>
</comment>
<dbReference type="PROSITE" id="PS50857">
    <property type="entry name" value="COX2_CUA"/>
    <property type="match status" value="1"/>
</dbReference>
<feature type="domain" description="Cytochrome oxidase subunit II copper A binding" evidence="18">
    <location>
        <begin position="141"/>
        <end position="331"/>
    </location>
</feature>
<keyword evidence="6" id="KW-0479">Metal-binding</keyword>
<dbReference type="PRINTS" id="PR01166">
    <property type="entry name" value="CYCOXIDASEII"/>
</dbReference>
<evidence type="ECO:0000313" key="19">
    <source>
        <dbReference type="EMBL" id="QQB45401.1"/>
    </source>
</evidence>
<comment type="similarity">
    <text evidence="2">Belongs to the cytochrome c oxidase subunit 2 family.</text>
</comment>
<evidence type="ECO:0000256" key="4">
    <source>
        <dbReference type="ARBA" id="ARBA00022448"/>
    </source>
</evidence>
<dbReference type="Pfam" id="PF00116">
    <property type="entry name" value="COX2"/>
    <property type="match status" value="1"/>
</dbReference>
<dbReference type="Gene3D" id="2.60.40.420">
    <property type="entry name" value="Cupredoxins - blue copper proteins"/>
    <property type="match status" value="1"/>
</dbReference>
<dbReference type="PROSITE" id="PS51257">
    <property type="entry name" value="PROKAR_LIPOPROTEIN"/>
    <property type="match status" value="1"/>
</dbReference>
<evidence type="ECO:0000313" key="20">
    <source>
        <dbReference type="Proteomes" id="UP000596145"/>
    </source>
</evidence>
<feature type="transmembrane region" description="Helical" evidence="16">
    <location>
        <begin position="60"/>
        <end position="84"/>
    </location>
</feature>
<evidence type="ECO:0000256" key="15">
    <source>
        <dbReference type="SAM" id="MobiDB-lite"/>
    </source>
</evidence>
<evidence type="ECO:0000256" key="14">
    <source>
        <dbReference type="ARBA" id="ARBA00047816"/>
    </source>
</evidence>
<evidence type="ECO:0000256" key="2">
    <source>
        <dbReference type="ARBA" id="ARBA00007866"/>
    </source>
</evidence>
<dbReference type="SUPFAM" id="SSF49503">
    <property type="entry name" value="Cupredoxins"/>
    <property type="match status" value="1"/>
</dbReference>
<dbReference type="EC" id="7.1.1.9" evidence="3"/>
<proteinExistence type="inferred from homology"/>
<dbReference type="GO" id="GO:0016020">
    <property type="term" value="C:membrane"/>
    <property type="evidence" value="ECO:0007669"/>
    <property type="project" value="UniProtKB-SubCell"/>
</dbReference>
<comment type="function">
    <text evidence="12">Subunits I and II form the functional core of the enzyme complex. Electrons originating in cytochrome c are transferred via heme a and Cu(A) to the binuclear center formed by heme a3 and Cu(B).</text>
</comment>
<dbReference type="PROSITE" id="PS00078">
    <property type="entry name" value="COX2"/>
    <property type="match status" value="1"/>
</dbReference>
<evidence type="ECO:0000256" key="10">
    <source>
        <dbReference type="ARBA" id="ARBA00023008"/>
    </source>
</evidence>
<dbReference type="GeneID" id="92760466"/>
<dbReference type="SUPFAM" id="SSF81464">
    <property type="entry name" value="Cytochrome c oxidase subunit II-like, transmembrane region"/>
    <property type="match status" value="1"/>
</dbReference>
<evidence type="ECO:0000259" key="18">
    <source>
        <dbReference type="PROSITE" id="PS50857"/>
    </source>
</evidence>
<sequence>MEQRKKRGFGRNMLLAGMLGASGLALAGCDVTPPGGAVGKFLRMGWPEGITPEATEVGNFWVWVWVTAWTIGIIMWALMLWNVFFNTAKRAKKAGKGELPKQLQYNIPLEIVLTIIPITIVSVLFFFTVQAQDQVNALDKNPKVTVDITGFQWNWKFGYANVAADLSPTGQDYVGTDEARTKAAEESAYERDADGNIKTKHLPNGEEYQWGGPVHGKSRDDRSYLHFNKIETVGASDEVPVLVLPSQTPLEFRLASADVSHSFWVPEFLFKRDVYANPEANNSVNRFQIEKIEEEGAFVGRCAEMCGTYHAMMNFEVRVVSPEKFKQYLEYRTANPEAPNSEALKAIGEDPYSTSTRPFLTERDGTRGIESNTFDYAANK</sequence>
<keyword evidence="11 16" id="KW-0472">Membrane</keyword>
<name>A0A7T4BN96_9CORY</name>
<evidence type="ECO:0000256" key="7">
    <source>
        <dbReference type="ARBA" id="ARBA00022967"/>
    </source>
</evidence>
<dbReference type="InterPro" id="IPR008972">
    <property type="entry name" value="Cupredoxin"/>
</dbReference>
<evidence type="ECO:0000256" key="13">
    <source>
        <dbReference type="ARBA" id="ARBA00031399"/>
    </source>
</evidence>
<keyword evidence="5 16" id="KW-0812">Transmembrane</keyword>
<dbReference type="PANTHER" id="PTHR22888:SF9">
    <property type="entry name" value="CYTOCHROME C OXIDASE SUBUNIT 2"/>
    <property type="match status" value="1"/>
</dbReference>
<keyword evidence="17" id="KW-0732">Signal</keyword>
<evidence type="ECO:0000256" key="1">
    <source>
        <dbReference type="ARBA" id="ARBA00004141"/>
    </source>
</evidence>
<organism evidence="19 20">
    <name type="scientific">Corynebacterium glucuronolyticum</name>
    <dbReference type="NCBI Taxonomy" id="39791"/>
    <lineage>
        <taxon>Bacteria</taxon>
        <taxon>Bacillati</taxon>
        <taxon>Actinomycetota</taxon>
        <taxon>Actinomycetes</taxon>
        <taxon>Mycobacteriales</taxon>
        <taxon>Corynebacteriaceae</taxon>
        <taxon>Corynebacterium</taxon>
    </lineage>
</organism>
<dbReference type="InterPro" id="IPR001505">
    <property type="entry name" value="Copper_CuA"/>
</dbReference>